<gene>
    <name evidence="1" type="ORF">WJX68_00765</name>
</gene>
<reference evidence="1 2" key="1">
    <citation type="submission" date="2024-03" db="EMBL/GenBank/DDBJ databases">
        <title>Draft genome sequence of Pseudonocardia sp. DW16-2.</title>
        <authorList>
            <person name="Duangmal K."/>
        </authorList>
    </citation>
    <scope>NUCLEOTIDE SEQUENCE [LARGE SCALE GENOMIC DNA]</scope>
    <source>
        <strain evidence="1 2">DW16-2</strain>
    </source>
</reference>
<dbReference type="RefSeq" id="WP_340285481.1">
    <property type="nucleotide sequence ID" value="NZ_JBBJUP010000001.1"/>
</dbReference>
<proteinExistence type="predicted"/>
<sequence>MPAHFDTTVPALVVDQLSVDDPRAVSEARRWSTGRRGDAAPLAEMVGRDLTAFVSQAIVVGAQAITTAGGTQEAVALESLIAEVRESTTQASTQAASRTAEAITQATTGIAESTEAARKTLGEIVEQAQRRSATDLETLQKAMLGELTRIFGGDSPELLTRVQPVLDKVSRELEERATRQTAELIAKAERQFDPSDPTTPMGRQHQLLAEQHRQLKEELSRDGERVRSMISELAEAVRTTQAVAQARTATVQASPLKGEPYEQAVHRVMAGIAAGLGDEYVETGTTAGRVPRSKKGDGVLSVEGGDVRVALEMTDSDRPRWGEYLDEAERNRGAVASLGIVRTADQNGGHGLVCLGPRRLVLVFDPETDDTDLLRTAVQLIRLTAQAAARDTAGGEVRIADEKLAEALDKLSRIEKITKAAGSVRQHASTIETESDKLRGELMRLLSQARIALGTGVGGSVSDAA</sequence>
<dbReference type="Proteomes" id="UP001364211">
    <property type="component" value="Unassembled WGS sequence"/>
</dbReference>
<keyword evidence="2" id="KW-1185">Reference proteome</keyword>
<organism evidence="1 2">
    <name type="scientific">Pseudonocardia spirodelae</name>
    <dbReference type="NCBI Taxonomy" id="3133431"/>
    <lineage>
        <taxon>Bacteria</taxon>
        <taxon>Bacillati</taxon>
        <taxon>Actinomycetota</taxon>
        <taxon>Actinomycetes</taxon>
        <taxon>Pseudonocardiales</taxon>
        <taxon>Pseudonocardiaceae</taxon>
        <taxon>Pseudonocardia</taxon>
    </lineage>
</organism>
<comment type="caution">
    <text evidence="1">The sequence shown here is derived from an EMBL/GenBank/DDBJ whole genome shotgun (WGS) entry which is preliminary data.</text>
</comment>
<evidence type="ECO:0000313" key="2">
    <source>
        <dbReference type="Proteomes" id="UP001364211"/>
    </source>
</evidence>
<name>A0ABU8T267_9PSEU</name>
<dbReference type="EMBL" id="JBBJUP010000001">
    <property type="protein sequence ID" value="MEJ8277445.1"/>
    <property type="molecule type" value="Genomic_DNA"/>
</dbReference>
<evidence type="ECO:0000313" key="1">
    <source>
        <dbReference type="EMBL" id="MEJ8277445.1"/>
    </source>
</evidence>
<accession>A0ABU8T267</accession>
<protein>
    <submittedName>
        <fullName evidence="1">Fis family transcriptional regulator</fullName>
    </submittedName>
</protein>